<name>A0A8H6AZD4_9HELO</name>
<gene>
    <name evidence="1" type="ORF">Bfra_002807</name>
</gene>
<keyword evidence="2" id="KW-1185">Reference proteome</keyword>
<accession>A0A8H6AZD4</accession>
<dbReference type="GeneID" id="59256913"/>
<dbReference type="Proteomes" id="UP000531561">
    <property type="component" value="Unassembled WGS sequence"/>
</dbReference>
<reference evidence="1 2" key="1">
    <citation type="journal article" date="2020" name="Phytopathology">
        <title>A high-quality genome resource of Botrytis fragariae, a new and rapidly spreading fungal pathogen causing strawberry gray mold in the U.S.A.</title>
        <authorList>
            <person name="Wu Y."/>
            <person name="Saski C.A."/>
            <person name="Schnabel G."/>
            <person name="Xiao S."/>
            <person name="Hu M."/>
        </authorList>
    </citation>
    <scope>NUCLEOTIDE SEQUENCE [LARGE SCALE GENOMIC DNA]</scope>
    <source>
        <strain evidence="1 2">BVB16</strain>
    </source>
</reference>
<evidence type="ECO:0000313" key="2">
    <source>
        <dbReference type="Proteomes" id="UP000531561"/>
    </source>
</evidence>
<dbReference type="RefSeq" id="XP_037195349.1">
    <property type="nucleotide sequence ID" value="XM_037333221.1"/>
</dbReference>
<evidence type="ECO:0000313" key="1">
    <source>
        <dbReference type="EMBL" id="KAF5876403.1"/>
    </source>
</evidence>
<protein>
    <submittedName>
        <fullName evidence="1">Uncharacterized protein</fullName>
    </submittedName>
</protein>
<dbReference type="EMBL" id="JABFCT010000004">
    <property type="protein sequence ID" value="KAF5876403.1"/>
    <property type="molecule type" value="Genomic_DNA"/>
</dbReference>
<dbReference type="AlphaFoldDB" id="A0A8H6AZD4"/>
<dbReference type="OrthoDB" id="3556259at2759"/>
<sequence>MASPFLDLDYPRWNNPVLDQKYSRWNKLFDTMDFDDDESLGRILQAAGAAERFHPFNLKLIDGTDLNEFEMLTVRDLSYEDKVFTLGKATKLCADMLKITKLSPVRRPDMYLQIRRKFCRLAPYLENLDEDEAEAELDRWARWGHHERQVVTRLGIRQSAQGQYDDTASPESMNANVENSGEVTSVRNAAEAEIFEAAKALISMSSQESADGLVITPVPTLQRPISKKRKREESYAGDLPISRGRFVGVELKQKEDMPEKPKHNTFANNSTYWLLDEIDTLCEILNGYTTESFTGTRPMSDILKSVTEEFNHRCAGRLQEKGALRKDGKDKLNDDRYAPKRSIESIQNICRYDYRLERILAEYKNLKKGMNIEVDEESIQVEDYEGDQSLPRMFKWKGIRYIDNNDRAEAEPHKPDKSKTIIQYISLITEPKQDIPEHFKLDRVLFEYKPKMKWNSRNAVTALNQWRQIMLHRTSGAPLEGKKTGLGFNCAWSSEEQYKLGNIMIKRLDETSLRTKTYSKVDFSSVTKEFNDTLGVYRNKKQIKKFVNGKDVRRLKDDYMREQNERKREMEDTNATAAFALSAKKSRISSFDDDQ</sequence>
<organism evidence="1 2">
    <name type="scientific">Botrytis fragariae</name>
    <dbReference type="NCBI Taxonomy" id="1964551"/>
    <lineage>
        <taxon>Eukaryota</taxon>
        <taxon>Fungi</taxon>
        <taxon>Dikarya</taxon>
        <taxon>Ascomycota</taxon>
        <taxon>Pezizomycotina</taxon>
        <taxon>Leotiomycetes</taxon>
        <taxon>Helotiales</taxon>
        <taxon>Sclerotiniaceae</taxon>
        <taxon>Botrytis</taxon>
    </lineage>
</organism>
<comment type="caution">
    <text evidence="1">The sequence shown here is derived from an EMBL/GenBank/DDBJ whole genome shotgun (WGS) entry which is preliminary data.</text>
</comment>
<proteinExistence type="predicted"/>